<evidence type="ECO:0000313" key="3">
    <source>
        <dbReference type="EMBL" id="MBU3878443.1"/>
    </source>
</evidence>
<keyword evidence="4" id="KW-1185">Reference proteome</keyword>
<gene>
    <name evidence="3" type="ORF">HGO97_021810</name>
</gene>
<keyword evidence="1" id="KW-1133">Transmembrane helix</keyword>
<name>A0ABS6DA12_9FIRM</name>
<dbReference type="InterPro" id="IPR025436">
    <property type="entry name" value="DUF4179"/>
</dbReference>
<comment type="caution">
    <text evidence="3">The sequence shown here is derived from an EMBL/GenBank/DDBJ whole genome shotgun (WGS) entry which is preliminary data.</text>
</comment>
<reference evidence="3 4" key="1">
    <citation type="submission" date="2021-06" db="EMBL/GenBank/DDBJ databases">
        <title>Faecalicatena sp. nov. isolated from porcine feces.</title>
        <authorList>
            <person name="Oh B.S."/>
            <person name="Lee J.H."/>
        </authorList>
    </citation>
    <scope>NUCLEOTIDE SEQUENCE [LARGE SCALE GENOMIC DNA]</scope>
    <source>
        <strain evidence="3 4">AGMB00832</strain>
    </source>
</reference>
<organism evidence="3 4">
    <name type="scientific">Faecalicatena faecalis</name>
    <dbReference type="NCBI Taxonomy" id="2726362"/>
    <lineage>
        <taxon>Bacteria</taxon>
        <taxon>Bacillati</taxon>
        <taxon>Bacillota</taxon>
        <taxon>Clostridia</taxon>
        <taxon>Lachnospirales</taxon>
        <taxon>Lachnospiraceae</taxon>
        <taxon>Faecalicatena</taxon>
    </lineage>
</organism>
<keyword evidence="1" id="KW-0812">Transmembrane</keyword>
<dbReference type="Proteomes" id="UP000723714">
    <property type="component" value="Unassembled WGS sequence"/>
</dbReference>
<feature type="domain" description="DUF4179" evidence="2">
    <location>
        <begin position="39"/>
        <end position="117"/>
    </location>
</feature>
<sequence length="248" mass="28277">MDKRFEQIPVSDKLDCVVDHCLEQLRQEQRTVKRKRIQKTCISIGTAAAIFISIVFFSVSNPDAAESIPLLAGITQMVQKEGNRPVQEYIRESNGVRIKISDIYHDYNTIYMAVKIDNKHGFPKEMLSASDESECGKLELLSKVQFDFYDQPIDVSPYTEGNFIDDHTYIGDIHIPLSSLPSKLRAQSGAIPKEFGFSWDIHTIYDWPFALWEYANQKVGPTRFEIMPNNGQGGSWNFQVHVPLNLNS</sequence>
<accession>A0ABS6DA12</accession>
<evidence type="ECO:0000256" key="1">
    <source>
        <dbReference type="SAM" id="Phobius"/>
    </source>
</evidence>
<feature type="transmembrane region" description="Helical" evidence="1">
    <location>
        <begin position="40"/>
        <end position="59"/>
    </location>
</feature>
<proteinExistence type="predicted"/>
<evidence type="ECO:0000259" key="2">
    <source>
        <dbReference type="Pfam" id="PF13786"/>
    </source>
</evidence>
<dbReference type="Pfam" id="PF13786">
    <property type="entry name" value="DUF4179"/>
    <property type="match status" value="1"/>
</dbReference>
<dbReference type="RefSeq" id="WP_216245221.1">
    <property type="nucleotide sequence ID" value="NZ_JABACJ020000035.1"/>
</dbReference>
<dbReference type="EMBL" id="JABACJ020000035">
    <property type="protein sequence ID" value="MBU3878443.1"/>
    <property type="molecule type" value="Genomic_DNA"/>
</dbReference>
<evidence type="ECO:0000313" key="4">
    <source>
        <dbReference type="Proteomes" id="UP000723714"/>
    </source>
</evidence>
<protein>
    <submittedName>
        <fullName evidence="3">DUF4179 domain-containing protein</fullName>
    </submittedName>
</protein>
<keyword evidence="1" id="KW-0472">Membrane</keyword>